<dbReference type="Proteomes" id="UP000192936">
    <property type="component" value="Unassembled WGS sequence"/>
</dbReference>
<evidence type="ECO:0000256" key="8">
    <source>
        <dbReference type="SAM" id="Phobius"/>
    </source>
</evidence>
<gene>
    <name evidence="10" type="ORF">SAMN02982917_2980</name>
</gene>
<feature type="region of interest" description="Disordered" evidence="7">
    <location>
        <begin position="212"/>
        <end position="232"/>
    </location>
</feature>
<evidence type="ECO:0000256" key="3">
    <source>
        <dbReference type="ARBA" id="ARBA00022692"/>
    </source>
</evidence>
<dbReference type="Pfam" id="PF13515">
    <property type="entry name" value="FUSC_2"/>
    <property type="match status" value="1"/>
</dbReference>
<dbReference type="PANTHER" id="PTHR30509:SF9">
    <property type="entry name" value="MULTIDRUG RESISTANCE PROTEIN MDTO"/>
    <property type="match status" value="1"/>
</dbReference>
<keyword evidence="5 8" id="KW-0472">Membrane</keyword>
<dbReference type="GO" id="GO:0005886">
    <property type="term" value="C:plasma membrane"/>
    <property type="evidence" value="ECO:0007669"/>
    <property type="project" value="UniProtKB-SubCell"/>
</dbReference>
<keyword evidence="2" id="KW-1003">Cell membrane</keyword>
<evidence type="ECO:0000259" key="9">
    <source>
        <dbReference type="Pfam" id="PF13515"/>
    </source>
</evidence>
<feature type="transmembrane region" description="Helical" evidence="8">
    <location>
        <begin position="29"/>
        <end position="52"/>
    </location>
</feature>
<dbReference type="InterPro" id="IPR049453">
    <property type="entry name" value="Memb_transporter_dom"/>
</dbReference>
<dbReference type="AlphaFoldDB" id="A0A1X7FK28"/>
<dbReference type="RefSeq" id="WP_085086532.1">
    <property type="nucleotide sequence ID" value="NZ_FXAK01000005.1"/>
</dbReference>
<name>A0A1X7FK28_9PROT</name>
<evidence type="ECO:0000313" key="11">
    <source>
        <dbReference type="Proteomes" id="UP000192936"/>
    </source>
</evidence>
<dbReference type="PANTHER" id="PTHR30509">
    <property type="entry name" value="P-HYDROXYBENZOIC ACID EFFLUX PUMP SUBUNIT-RELATED"/>
    <property type="match status" value="1"/>
</dbReference>
<reference evidence="10 11" key="1">
    <citation type="submission" date="2017-04" db="EMBL/GenBank/DDBJ databases">
        <authorList>
            <person name="Afonso C.L."/>
            <person name="Miller P.J."/>
            <person name="Scott M.A."/>
            <person name="Spackman E."/>
            <person name="Goraichik I."/>
            <person name="Dimitrov K.M."/>
            <person name="Suarez D.L."/>
            <person name="Swayne D.E."/>
        </authorList>
    </citation>
    <scope>NUCLEOTIDE SEQUENCE [LARGE SCALE GENOMIC DNA]</scope>
    <source>
        <strain evidence="10 11">A2P</strain>
    </source>
</reference>
<evidence type="ECO:0000313" key="10">
    <source>
        <dbReference type="EMBL" id="SMF53527.1"/>
    </source>
</evidence>
<evidence type="ECO:0000256" key="4">
    <source>
        <dbReference type="ARBA" id="ARBA00022989"/>
    </source>
</evidence>
<evidence type="ECO:0000256" key="2">
    <source>
        <dbReference type="ARBA" id="ARBA00022475"/>
    </source>
</evidence>
<proteinExistence type="inferred from homology"/>
<organism evidence="10 11">
    <name type="scientific">Azospirillum oryzae</name>
    <dbReference type="NCBI Taxonomy" id="286727"/>
    <lineage>
        <taxon>Bacteria</taxon>
        <taxon>Pseudomonadati</taxon>
        <taxon>Pseudomonadota</taxon>
        <taxon>Alphaproteobacteria</taxon>
        <taxon>Rhodospirillales</taxon>
        <taxon>Azospirillaceae</taxon>
        <taxon>Azospirillum</taxon>
    </lineage>
</organism>
<dbReference type="OrthoDB" id="7254882at2"/>
<accession>A0A1X7FK28</accession>
<evidence type="ECO:0000256" key="7">
    <source>
        <dbReference type="SAM" id="MobiDB-lite"/>
    </source>
</evidence>
<keyword evidence="3 8" id="KW-0812">Transmembrane</keyword>
<evidence type="ECO:0000256" key="6">
    <source>
        <dbReference type="ARBA" id="ARBA00043993"/>
    </source>
</evidence>
<sequence>MQSPSRFLAAAVHGDPVRRAVQTTVAAVGSYALMTVLGLPQASWAVISALFVTQINVGATFNSVIYRLASAVLGTATGLGCVYLIGQGPWQTALSLAVAAFIIDALSGRWPGLRFAAVVAGILIMSHQGNDPLTTALLRALAITIGALVAGLAALLILPVPAHRRAQHHLAEALRQCGSLMARLGQQDRKDDDEEQRRRDIHTAIRDNLQSVIANSRQSRHPHARNGDGPGYETLTEAVQRLWHTLDMACSIDLHPLSERARATLSGTLAPIAAEGCAHLHRIADAVEQDGIPPRPEGLQEDLGTARQRLGNLGSALPDDEKAQLIAVGLILREVGTNMYAIAEPLRGNDNAGGG</sequence>
<comment type="similarity">
    <text evidence="6">Belongs to the YccS/YhfK family.</text>
</comment>
<keyword evidence="4 8" id="KW-1133">Transmembrane helix</keyword>
<comment type="subcellular location">
    <subcellularLocation>
        <location evidence="1">Cell membrane</location>
        <topology evidence="1">Multi-pass membrane protein</topology>
    </subcellularLocation>
</comment>
<dbReference type="STRING" id="286727.SAMN02982917_2980"/>
<evidence type="ECO:0000256" key="5">
    <source>
        <dbReference type="ARBA" id="ARBA00023136"/>
    </source>
</evidence>
<protein>
    <submittedName>
        <fullName evidence="10">Fusaric acid resistance protein family protein</fullName>
    </submittedName>
</protein>
<evidence type="ECO:0000256" key="1">
    <source>
        <dbReference type="ARBA" id="ARBA00004651"/>
    </source>
</evidence>
<feature type="domain" description="Integral membrane bound transporter" evidence="9">
    <location>
        <begin position="31"/>
        <end position="150"/>
    </location>
</feature>
<feature type="transmembrane region" description="Helical" evidence="8">
    <location>
        <begin position="64"/>
        <end position="85"/>
    </location>
</feature>
<dbReference type="EMBL" id="FXAK01000005">
    <property type="protein sequence ID" value="SMF53527.1"/>
    <property type="molecule type" value="Genomic_DNA"/>
</dbReference>
<feature type="transmembrane region" description="Helical" evidence="8">
    <location>
        <begin position="136"/>
        <end position="158"/>
    </location>
</feature>